<dbReference type="OrthoDB" id="4299760at2"/>
<gene>
    <name evidence="2" type="ORF">Rumeso_02765</name>
</gene>
<organism evidence="2 3">
    <name type="scientific">Rubellimicrobium mesophilum DSM 19309</name>
    <dbReference type="NCBI Taxonomy" id="442562"/>
    <lineage>
        <taxon>Bacteria</taxon>
        <taxon>Pseudomonadati</taxon>
        <taxon>Pseudomonadota</taxon>
        <taxon>Alphaproteobacteria</taxon>
        <taxon>Rhodobacterales</taxon>
        <taxon>Roseobacteraceae</taxon>
        <taxon>Rubellimicrobium</taxon>
    </lineage>
</organism>
<dbReference type="Proteomes" id="UP000019666">
    <property type="component" value="Unassembled WGS sequence"/>
</dbReference>
<proteinExistence type="predicted"/>
<dbReference type="RefSeq" id="WP_037279275.1">
    <property type="nucleotide sequence ID" value="NZ_KK088560.1"/>
</dbReference>
<comment type="caution">
    <text evidence="2">The sequence shown here is derived from an EMBL/GenBank/DDBJ whole genome shotgun (WGS) entry which is preliminary data.</text>
</comment>
<evidence type="ECO:0000256" key="1">
    <source>
        <dbReference type="SAM" id="MobiDB-lite"/>
    </source>
</evidence>
<evidence type="ECO:0000313" key="3">
    <source>
        <dbReference type="Proteomes" id="UP000019666"/>
    </source>
</evidence>
<dbReference type="STRING" id="442562.Rumeso_02765"/>
<evidence type="ECO:0000313" key="2">
    <source>
        <dbReference type="EMBL" id="EYD75678.1"/>
    </source>
</evidence>
<dbReference type="EMBL" id="AOSK01000068">
    <property type="protein sequence ID" value="EYD75678.1"/>
    <property type="molecule type" value="Genomic_DNA"/>
</dbReference>
<protein>
    <submittedName>
        <fullName evidence="2">Uncharacterized protein</fullName>
    </submittedName>
</protein>
<accession>A0A017HNF0</accession>
<keyword evidence="3" id="KW-1185">Reference proteome</keyword>
<dbReference type="HOGENOM" id="CLU_1577584_0_0_5"/>
<reference evidence="2 3" key="1">
    <citation type="submission" date="2013-02" db="EMBL/GenBank/DDBJ databases">
        <authorList>
            <person name="Fiebig A."/>
            <person name="Goeker M."/>
            <person name="Klenk H.-P.P."/>
        </authorList>
    </citation>
    <scope>NUCLEOTIDE SEQUENCE [LARGE SCALE GENOMIC DNA]</scope>
    <source>
        <strain evidence="2 3">DSM 19309</strain>
    </source>
</reference>
<dbReference type="PATRIC" id="fig|442562.3.peg.2720"/>
<name>A0A017HNF0_9RHOB</name>
<sequence>MGFFDMFTGRKAPPAGTPRQSAEDLRAAFLALNRDSAPFVVSEGGPEGADLVAEWRIVDARWYEIFAKAGLKKGAQVLLRLDEATGEVRNVQRDYTVEWRAGLPNLSFSSESFRGQKVEMSFGTGYAFREEDLRLGQVYEYRFATRELKGPLQEVTAAQGWTWRPVAFGSL</sequence>
<feature type="region of interest" description="Disordered" evidence="1">
    <location>
        <begin position="1"/>
        <end position="20"/>
    </location>
</feature>
<dbReference type="AlphaFoldDB" id="A0A017HNF0"/>